<organism evidence="1 2">
    <name type="scientific">Chrysosporum bergii ANA360D</name>
    <dbReference type="NCBI Taxonomy" id="617107"/>
    <lineage>
        <taxon>Bacteria</taxon>
        <taxon>Bacillati</taxon>
        <taxon>Cyanobacteriota</taxon>
        <taxon>Cyanophyceae</taxon>
        <taxon>Nostocales</taxon>
        <taxon>Nodulariaceae</taxon>
        <taxon>Chrysosporum</taxon>
    </lineage>
</organism>
<protein>
    <submittedName>
        <fullName evidence="1">Uncharacterized protein</fullName>
    </submittedName>
</protein>
<accession>A0AA43GUN4</accession>
<reference evidence="1 2" key="1">
    <citation type="journal article" date="2023" name="J. Phycol.">
        <title>Chrysosporum ovalisporum is synonymous with the true-branching cyanobacterium Umezakia natans (Nostocales/Aphanizomenonaceae).</title>
        <authorList>
            <person name="McGregor G.B."/>
            <person name="Sendall B.C."/>
            <person name="Niiyama Y."/>
            <person name="Tuji A."/>
            <person name="Willis A."/>
        </authorList>
    </citation>
    <scope>NUCLEOTIDE SEQUENCE [LARGE SCALE GENOMIC DNA]</scope>
    <source>
        <strain evidence="1 2">ANA360D</strain>
    </source>
</reference>
<sequence>MTSGFRFYIEFQLNHSDRLIKLCWCAFYLTPLKLKLPITNEEIKRIKQEGSYPPGLQLSAIAKSATS</sequence>
<proteinExistence type="predicted"/>
<keyword evidence="2" id="KW-1185">Reference proteome</keyword>
<dbReference type="RefSeq" id="WP_280655978.1">
    <property type="nucleotide sequence ID" value="NZ_JANQDH010000115.1"/>
</dbReference>
<evidence type="ECO:0000313" key="1">
    <source>
        <dbReference type="EMBL" id="MDH6062033.1"/>
    </source>
</evidence>
<dbReference type="EMBL" id="JANQDH010000115">
    <property type="protein sequence ID" value="MDH6062033.1"/>
    <property type="molecule type" value="Genomic_DNA"/>
</dbReference>
<gene>
    <name evidence="1" type="ORF">NWP17_16590</name>
</gene>
<evidence type="ECO:0000313" key="2">
    <source>
        <dbReference type="Proteomes" id="UP001159387"/>
    </source>
</evidence>
<name>A0AA43GUN4_9CYAN</name>
<dbReference type="Proteomes" id="UP001159387">
    <property type="component" value="Unassembled WGS sequence"/>
</dbReference>
<comment type="caution">
    <text evidence="1">The sequence shown here is derived from an EMBL/GenBank/DDBJ whole genome shotgun (WGS) entry which is preliminary data.</text>
</comment>
<dbReference type="AlphaFoldDB" id="A0AA43GUN4"/>